<dbReference type="PANTHER" id="PTHR13343:SF17">
    <property type="entry name" value="CELLULAR REPRESSOR OF E1A-STIMULATED GENES, ISOFORM A"/>
    <property type="match status" value="1"/>
</dbReference>
<accession>A0A9X2KEY4</accession>
<evidence type="ECO:0000313" key="2">
    <source>
        <dbReference type="EMBL" id="MCP3055898.1"/>
    </source>
</evidence>
<dbReference type="AlphaFoldDB" id="A0A9X2KEY4"/>
<dbReference type="PANTHER" id="PTHR13343">
    <property type="entry name" value="CREG1 PROTEIN"/>
    <property type="match status" value="1"/>
</dbReference>
<reference evidence="2" key="1">
    <citation type="submission" date="2022-03" db="EMBL/GenBank/DDBJ databases">
        <title>Aurantimonas Liuensis sp. Nov., isolated from the hadal seawater of the Mariana Trench.</title>
        <authorList>
            <person name="Liu R."/>
        </authorList>
    </citation>
    <scope>NUCLEOTIDE SEQUENCE</scope>
    <source>
        <strain evidence="2">LRZ36</strain>
    </source>
</reference>
<dbReference type="Pfam" id="PF13883">
    <property type="entry name" value="CREG_beta-barrel"/>
    <property type="match status" value="1"/>
</dbReference>
<evidence type="ECO:0000313" key="3">
    <source>
        <dbReference type="Proteomes" id="UP001155220"/>
    </source>
</evidence>
<dbReference type="InterPro" id="IPR012349">
    <property type="entry name" value="Split_barrel_FMN-bd"/>
</dbReference>
<dbReference type="GO" id="GO:0005737">
    <property type="term" value="C:cytoplasm"/>
    <property type="evidence" value="ECO:0007669"/>
    <property type="project" value="UniProtKB-ARBA"/>
</dbReference>
<organism evidence="2 3">
    <name type="scientific">Aurantimonas marianensis</name>
    <dbReference type="NCBI Taxonomy" id="2920428"/>
    <lineage>
        <taxon>Bacteria</taxon>
        <taxon>Pseudomonadati</taxon>
        <taxon>Pseudomonadota</taxon>
        <taxon>Alphaproteobacteria</taxon>
        <taxon>Hyphomicrobiales</taxon>
        <taxon>Aurantimonadaceae</taxon>
        <taxon>Aurantimonas</taxon>
    </lineage>
</organism>
<feature type="domain" description="CREG-like beta-barrel" evidence="1">
    <location>
        <begin position="31"/>
        <end position="173"/>
    </location>
</feature>
<dbReference type="InterPro" id="IPR055343">
    <property type="entry name" value="CREG_beta-barrel"/>
</dbReference>
<keyword evidence="3" id="KW-1185">Reference proteome</keyword>
<dbReference type="RefSeq" id="WP_253964733.1">
    <property type="nucleotide sequence ID" value="NZ_JALHBS010000070.1"/>
</dbReference>
<dbReference type="Gene3D" id="3.20.180.10">
    <property type="entry name" value="PNP-oxidase-like"/>
    <property type="match status" value="1"/>
</dbReference>
<dbReference type="EMBL" id="JALHBS010000070">
    <property type="protein sequence ID" value="MCP3055898.1"/>
    <property type="molecule type" value="Genomic_DNA"/>
</dbReference>
<name>A0A9X2KEY4_9HYPH</name>
<evidence type="ECO:0000259" key="1">
    <source>
        <dbReference type="Pfam" id="PF13883"/>
    </source>
</evidence>
<dbReference type="Gene3D" id="2.30.110.10">
    <property type="entry name" value="Electron Transport, Fmn-binding Protein, Chain A"/>
    <property type="match status" value="1"/>
</dbReference>
<dbReference type="InterPro" id="IPR037119">
    <property type="entry name" value="Haem_oxidase_HugZ-like_sf"/>
</dbReference>
<dbReference type="Proteomes" id="UP001155220">
    <property type="component" value="Unassembled WGS sequence"/>
</dbReference>
<comment type="caution">
    <text evidence="2">The sequence shown here is derived from an EMBL/GenBank/DDBJ whole genome shotgun (WGS) entry which is preliminary data.</text>
</comment>
<sequence length="260" mass="28215">MSENNDSSEGRFGRTADSPTVMQNVDAAARELARTLLRSARHGALAVLRPGDGHPAASRVIVTTDFLGRPLLLMSDLTLHARALAADPRCSLLVGAPGKGDPLTHPRLTVFGTASAIAADDPERPALRERFLARHPKSALYADFGDFRFVRLEPQSASLNGGFGRAFELMPDDFIDRPAGELETTAMRARDHINAEHRDAVDRIAAKTGYEGRGWRIATLDRLGFEISRGDALRRVEFRADAVAGGGFRSAFVDLAEGKR</sequence>
<dbReference type="SUPFAM" id="SSF50475">
    <property type="entry name" value="FMN-binding split barrel"/>
    <property type="match status" value="1"/>
</dbReference>
<protein>
    <submittedName>
        <fullName evidence="2">Pyridoxamine 5'-phosphate oxidase family protein</fullName>
    </submittedName>
</protein>
<gene>
    <name evidence="2" type="ORF">MJ956_12220</name>
</gene>
<proteinExistence type="predicted"/>